<reference evidence="1" key="1">
    <citation type="submission" date="2018-02" db="EMBL/GenBank/DDBJ databases">
        <title>Rhizophora mucronata_Transcriptome.</title>
        <authorList>
            <person name="Meera S.P."/>
            <person name="Sreeshan A."/>
            <person name="Augustine A."/>
        </authorList>
    </citation>
    <scope>NUCLEOTIDE SEQUENCE</scope>
    <source>
        <tissue evidence="1">Leaf</tissue>
    </source>
</reference>
<proteinExistence type="predicted"/>
<name>A0A2P2PM67_RHIMU</name>
<dbReference type="AlphaFoldDB" id="A0A2P2PM67"/>
<evidence type="ECO:0000313" key="1">
    <source>
        <dbReference type="EMBL" id="MBX55877.1"/>
    </source>
</evidence>
<protein>
    <submittedName>
        <fullName evidence="1">Uncharacterized protein</fullName>
    </submittedName>
</protein>
<sequence length="105" mass="11682">MWRTLARLARSMRNIRKSPRVADESMFNGADGAADQYPILDAAAHRGHSFSAVFDVVLAPLNVLSCFSQPYVSGADSLWLSGEFGQQSELNYHIVNDSMRYAILM</sequence>
<accession>A0A2P2PM67</accession>
<dbReference type="EMBL" id="GGEC01075393">
    <property type="protein sequence ID" value="MBX55877.1"/>
    <property type="molecule type" value="Transcribed_RNA"/>
</dbReference>
<organism evidence="1">
    <name type="scientific">Rhizophora mucronata</name>
    <name type="common">Asiatic mangrove</name>
    <dbReference type="NCBI Taxonomy" id="61149"/>
    <lineage>
        <taxon>Eukaryota</taxon>
        <taxon>Viridiplantae</taxon>
        <taxon>Streptophyta</taxon>
        <taxon>Embryophyta</taxon>
        <taxon>Tracheophyta</taxon>
        <taxon>Spermatophyta</taxon>
        <taxon>Magnoliopsida</taxon>
        <taxon>eudicotyledons</taxon>
        <taxon>Gunneridae</taxon>
        <taxon>Pentapetalae</taxon>
        <taxon>rosids</taxon>
        <taxon>fabids</taxon>
        <taxon>Malpighiales</taxon>
        <taxon>Rhizophoraceae</taxon>
        <taxon>Rhizophora</taxon>
    </lineage>
</organism>
<dbReference type="PANTHER" id="PTHR48165">
    <property type="entry name" value="BNAC03G44900D PROTEIN"/>
    <property type="match status" value="1"/>
</dbReference>
<dbReference type="PANTHER" id="PTHR48165:SF1">
    <property type="entry name" value="TRANSMEMBRANE PROTEIN"/>
    <property type="match status" value="1"/>
</dbReference>